<evidence type="ECO:0000256" key="9">
    <source>
        <dbReference type="ARBA" id="ARBA00047761"/>
    </source>
</evidence>
<evidence type="ECO:0000256" key="10">
    <source>
        <dbReference type="ARBA" id="ARBA00048336"/>
    </source>
</evidence>
<dbReference type="InterPro" id="IPR039693">
    <property type="entry name" value="Rtr1/RPAP2"/>
</dbReference>
<dbReference type="RefSeq" id="XP_062791554.1">
    <property type="nucleotide sequence ID" value="XM_062935503.1"/>
</dbReference>
<dbReference type="EMBL" id="CP141885">
    <property type="protein sequence ID" value="WRT66814.1"/>
    <property type="molecule type" value="Genomic_DNA"/>
</dbReference>
<evidence type="ECO:0000256" key="11">
    <source>
        <dbReference type="PROSITE-ProRule" id="PRU00812"/>
    </source>
</evidence>
<evidence type="ECO:0000256" key="2">
    <source>
        <dbReference type="ARBA" id="ARBA00005676"/>
    </source>
</evidence>
<dbReference type="PROSITE" id="PS51479">
    <property type="entry name" value="ZF_RTR1"/>
    <property type="match status" value="1"/>
</dbReference>
<dbReference type="Gene3D" id="1.25.40.820">
    <property type="match status" value="1"/>
</dbReference>
<keyword evidence="16" id="KW-1185">Reference proteome</keyword>
<sequence>MPVSASTNPSTAGPSATAPRNPVRLSVSQRSSPLPDSSASELTTSAQLSAHERDTTLDNDTLRKAAVRKVKLQRRVNKWTDKLMEETVDKATFRNIASHLTPSQYSSILHERHLNSLCSYPMCNNQPKRPYSTVQRFVISTKARTIKPKEGNPEDGFCGNICKVRSEWIDRNLSEEAVWLRTSIRQIDLLEDLEERGEFRWAGVDRNKVESLPRGMKEDKRKDITRAGAKHDESRQTMTQQAKLNNRPSDPPTPISSIFKSTKVTLPTSMSKAQISDNAISALIANLKIHERPTPSTPPKPPSFAPQSATVPSPQANPLVSTAQPQPQSQTEPKSSSPSNTKRDARHSQSALLGTSTSQLSSTFVAATKSLGPIQPQPDSDEENDKESDWEKEMGWGDENDQEMKVFWEEARLARELLDR</sequence>
<dbReference type="InterPro" id="IPR038534">
    <property type="entry name" value="Rtr1/RPAP2_sf"/>
</dbReference>
<evidence type="ECO:0000313" key="15">
    <source>
        <dbReference type="EMBL" id="WRT66814.1"/>
    </source>
</evidence>
<keyword evidence="4 12" id="KW-0863">Zinc-finger</keyword>
<feature type="compositionally biased region" description="Polar residues" evidence="13">
    <location>
        <begin position="1"/>
        <end position="14"/>
    </location>
</feature>
<feature type="region of interest" description="Disordered" evidence="13">
    <location>
        <begin position="212"/>
        <end position="258"/>
    </location>
</feature>
<feature type="region of interest" description="Disordered" evidence="13">
    <location>
        <begin position="291"/>
        <end position="402"/>
    </location>
</feature>
<keyword evidence="3 12" id="KW-0479">Metal-binding</keyword>
<feature type="compositionally biased region" description="Polar residues" evidence="13">
    <location>
        <begin position="236"/>
        <end position="248"/>
    </location>
</feature>
<evidence type="ECO:0000256" key="8">
    <source>
        <dbReference type="ARBA" id="ARBA00023242"/>
    </source>
</evidence>
<dbReference type="Pfam" id="PF04181">
    <property type="entry name" value="RPAP2_Rtr1"/>
    <property type="match status" value="1"/>
</dbReference>
<feature type="domain" description="RTR1-type" evidence="14">
    <location>
        <begin position="95"/>
        <end position="182"/>
    </location>
</feature>
<feature type="compositionally biased region" description="Low complexity" evidence="13">
    <location>
        <begin position="348"/>
        <end position="363"/>
    </location>
</feature>
<evidence type="ECO:0000256" key="12">
    <source>
        <dbReference type="RuleBase" id="RU367080"/>
    </source>
</evidence>
<comment type="subcellular location">
    <subcellularLocation>
        <location evidence="1 12">Nucleus</location>
    </subcellularLocation>
</comment>
<comment type="similarity">
    <text evidence="2 11 12">Belongs to the RPAP2 family.</text>
</comment>
<keyword evidence="7 12" id="KW-0904">Protein phosphatase</keyword>
<reference evidence="15 16" key="1">
    <citation type="submission" date="2024-01" db="EMBL/GenBank/DDBJ databases">
        <title>Comparative genomics of Cryptococcus and Kwoniella reveals pathogenesis evolution and contrasting modes of karyotype evolution via chromosome fusion or intercentromeric recombination.</title>
        <authorList>
            <person name="Coelho M.A."/>
            <person name="David-Palma M."/>
            <person name="Shea T."/>
            <person name="Bowers K."/>
            <person name="McGinley-Smith S."/>
            <person name="Mohammad A.W."/>
            <person name="Gnirke A."/>
            <person name="Yurkov A.M."/>
            <person name="Nowrousian M."/>
            <person name="Sun S."/>
            <person name="Cuomo C.A."/>
            <person name="Heitman J."/>
        </authorList>
    </citation>
    <scope>NUCLEOTIDE SEQUENCE [LARGE SCALE GENOMIC DNA]</scope>
    <source>
        <strain evidence="15">CBS 11374</strain>
    </source>
</reference>
<dbReference type="EC" id="3.1.3.16" evidence="12"/>
<feature type="region of interest" description="Disordered" evidence="13">
    <location>
        <begin position="1"/>
        <end position="57"/>
    </location>
</feature>
<comment type="catalytic activity">
    <reaction evidence="10 12">
        <text>O-phospho-L-threonyl-[protein] + H2O = L-threonyl-[protein] + phosphate</text>
        <dbReference type="Rhea" id="RHEA:47004"/>
        <dbReference type="Rhea" id="RHEA-COMP:11060"/>
        <dbReference type="Rhea" id="RHEA-COMP:11605"/>
        <dbReference type="ChEBI" id="CHEBI:15377"/>
        <dbReference type="ChEBI" id="CHEBI:30013"/>
        <dbReference type="ChEBI" id="CHEBI:43474"/>
        <dbReference type="ChEBI" id="CHEBI:61977"/>
        <dbReference type="EC" id="3.1.3.16"/>
    </reaction>
</comment>
<dbReference type="InterPro" id="IPR007308">
    <property type="entry name" value="Rtr1/RPAP2_dom"/>
</dbReference>
<feature type="compositionally biased region" description="Basic and acidic residues" evidence="13">
    <location>
        <begin position="212"/>
        <end position="235"/>
    </location>
</feature>
<comment type="function">
    <text evidence="12">Putative RNA polymerase II subunit B1 C-terminal domain (CTD) phosphatase involved in RNA polymerase II transcription regulation.</text>
</comment>
<organism evidence="15 16">
    <name type="scientific">Kwoniella shivajii</name>
    <dbReference type="NCBI Taxonomy" id="564305"/>
    <lineage>
        <taxon>Eukaryota</taxon>
        <taxon>Fungi</taxon>
        <taxon>Dikarya</taxon>
        <taxon>Basidiomycota</taxon>
        <taxon>Agaricomycotina</taxon>
        <taxon>Tremellomycetes</taxon>
        <taxon>Tremellales</taxon>
        <taxon>Cryptococcaceae</taxon>
        <taxon>Kwoniella</taxon>
    </lineage>
</organism>
<evidence type="ECO:0000256" key="6">
    <source>
        <dbReference type="ARBA" id="ARBA00022833"/>
    </source>
</evidence>
<keyword evidence="5 12" id="KW-0378">Hydrolase</keyword>
<dbReference type="Proteomes" id="UP001329825">
    <property type="component" value="Chromosome 5"/>
</dbReference>
<comment type="catalytic activity">
    <reaction evidence="9 12">
        <text>O-phospho-L-seryl-[protein] + H2O = L-seryl-[protein] + phosphate</text>
        <dbReference type="Rhea" id="RHEA:20629"/>
        <dbReference type="Rhea" id="RHEA-COMP:9863"/>
        <dbReference type="Rhea" id="RHEA-COMP:11604"/>
        <dbReference type="ChEBI" id="CHEBI:15377"/>
        <dbReference type="ChEBI" id="CHEBI:29999"/>
        <dbReference type="ChEBI" id="CHEBI:43474"/>
        <dbReference type="ChEBI" id="CHEBI:83421"/>
        <dbReference type="EC" id="3.1.3.16"/>
    </reaction>
</comment>
<feature type="compositionally biased region" description="Pro residues" evidence="13">
    <location>
        <begin position="295"/>
        <end position="304"/>
    </location>
</feature>
<evidence type="ECO:0000256" key="1">
    <source>
        <dbReference type="ARBA" id="ARBA00004123"/>
    </source>
</evidence>
<evidence type="ECO:0000259" key="14">
    <source>
        <dbReference type="PROSITE" id="PS51479"/>
    </source>
</evidence>
<feature type="compositionally biased region" description="Polar residues" evidence="13">
    <location>
        <begin position="305"/>
        <end position="340"/>
    </location>
</feature>
<proteinExistence type="inferred from homology"/>
<evidence type="ECO:0000256" key="4">
    <source>
        <dbReference type="ARBA" id="ARBA00022771"/>
    </source>
</evidence>
<protein>
    <recommendedName>
        <fullName evidence="12">RNA polymerase II subunit B1 CTD phosphatase RPAP2 homolog</fullName>
        <ecNumber evidence="12">3.1.3.16</ecNumber>
    </recommendedName>
</protein>
<name>A0ABZ1D0A4_9TREE</name>
<gene>
    <name evidence="15" type="ORF">IL334_003777</name>
</gene>
<keyword evidence="6 12" id="KW-0862">Zinc</keyword>
<feature type="compositionally biased region" description="Polar residues" evidence="13">
    <location>
        <begin position="26"/>
        <end position="48"/>
    </location>
</feature>
<dbReference type="GeneID" id="87955908"/>
<accession>A0ABZ1D0A4</accession>
<dbReference type="PANTHER" id="PTHR14732:SF0">
    <property type="entry name" value="RNA POLYMERASE II SUBUNIT B1 CTD PHOSPHATASE RPAP2-RELATED"/>
    <property type="match status" value="1"/>
</dbReference>
<evidence type="ECO:0000313" key="16">
    <source>
        <dbReference type="Proteomes" id="UP001329825"/>
    </source>
</evidence>
<keyword evidence="8 12" id="KW-0539">Nucleus</keyword>
<evidence type="ECO:0000256" key="3">
    <source>
        <dbReference type="ARBA" id="ARBA00022723"/>
    </source>
</evidence>
<evidence type="ECO:0000256" key="7">
    <source>
        <dbReference type="ARBA" id="ARBA00022912"/>
    </source>
</evidence>
<evidence type="ECO:0000256" key="5">
    <source>
        <dbReference type="ARBA" id="ARBA00022801"/>
    </source>
</evidence>
<evidence type="ECO:0000256" key="13">
    <source>
        <dbReference type="SAM" id="MobiDB-lite"/>
    </source>
</evidence>
<dbReference type="PANTHER" id="PTHR14732">
    <property type="entry name" value="RNA POLYMERASE II SUBUNIT B1 CTD PHOSPHATASE RPAP2-RELATED"/>
    <property type="match status" value="1"/>
</dbReference>